<dbReference type="VEuPathDB" id="VectorBase:GMOY010748"/>
<organism evidence="5 6">
    <name type="scientific">Glossina morsitans morsitans</name>
    <name type="common">Savannah tsetse fly</name>
    <dbReference type="NCBI Taxonomy" id="37546"/>
    <lineage>
        <taxon>Eukaryota</taxon>
        <taxon>Metazoa</taxon>
        <taxon>Ecdysozoa</taxon>
        <taxon>Arthropoda</taxon>
        <taxon>Hexapoda</taxon>
        <taxon>Insecta</taxon>
        <taxon>Pterygota</taxon>
        <taxon>Neoptera</taxon>
        <taxon>Endopterygota</taxon>
        <taxon>Diptera</taxon>
        <taxon>Brachycera</taxon>
        <taxon>Muscomorpha</taxon>
        <taxon>Hippoboscoidea</taxon>
        <taxon>Glossinidae</taxon>
        <taxon>Glossina</taxon>
    </lineage>
</organism>
<evidence type="ECO:0000259" key="4">
    <source>
        <dbReference type="Pfam" id="PF16450"/>
    </source>
</evidence>
<dbReference type="STRING" id="37546.A0A1B0GBR6"/>
<dbReference type="Pfam" id="PF16450">
    <property type="entry name" value="Prot_ATP_ID_OB_C"/>
    <property type="match status" value="1"/>
</dbReference>
<dbReference type="EMBL" id="CCAG010005883">
    <property type="status" value="NOT_ANNOTATED_CDS"/>
    <property type="molecule type" value="Genomic_DNA"/>
</dbReference>
<dbReference type="InterPro" id="IPR032501">
    <property type="entry name" value="Prot_ATP_ID_OB_2nd"/>
</dbReference>
<evidence type="ECO:0000256" key="3">
    <source>
        <dbReference type="SAM" id="Coils"/>
    </source>
</evidence>
<protein>
    <recommendedName>
        <fullName evidence="4">Proteasomal ATPase second OB domain-containing protein</fullName>
    </recommendedName>
</protein>
<dbReference type="EnsemblMetazoa" id="GMOY010748-RA">
    <property type="protein sequence ID" value="GMOY010748-PA"/>
    <property type="gene ID" value="GMOY010748"/>
</dbReference>
<proteinExistence type="predicted"/>
<accession>A0A1B0GBR6</accession>
<keyword evidence="2" id="KW-0067">ATP-binding</keyword>
<dbReference type="Gene3D" id="2.40.50.140">
    <property type="entry name" value="Nucleic acid-binding proteins"/>
    <property type="match status" value="1"/>
</dbReference>
<reference evidence="5" key="1">
    <citation type="submission" date="2020-05" db="UniProtKB">
        <authorList>
            <consortium name="EnsemblMetazoa"/>
        </authorList>
    </citation>
    <scope>IDENTIFICATION</scope>
    <source>
        <strain evidence="5">Yale</strain>
    </source>
</reference>
<keyword evidence="1" id="KW-0547">Nucleotide-binding</keyword>
<name>A0A1B0GBR6_GLOMM</name>
<evidence type="ECO:0000313" key="5">
    <source>
        <dbReference type="EnsemblMetazoa" id="GMOY010748-PA"/>
    </source>
</evidence>
<dbReference type="AlphaFoldDB" id="A0A1B0GBR6"/>
<dbReference type="InterPro" id="IPR050221">
    <property type="entry name" value="26S_Proteasome_ATPase"/>
</dbReference>
<evidence type="ECO:0000313" key="6">
    <source>
        <dbReference type="Proteomes" id="UP000092444"/>
    </source>
</evidence>
<keyword evidence="6" id="KW-1185">Reference proteome</keyword>
<sequence length="392" mass="44543">NPGNASFTSAKLNVKTYLEKSEADIERLKNENKKLHESQQVTIRQVEKMAPKLGDAQARNFKLERDNETLSKTLEANSATIEGLQREKDLVEIEVAALKERLLQFEKGHEQLLAKIANLERVNQTLQDATQKLEARETDDKAKINKLEKVRETKEDKIRQLTAALNIGEHSNVKLNLEINALNSQLQELELDLSANYNVQIEQMELRLMRSLRSDAMSQVCYIAYFAKFSHHIALSLGLKFEIVPLNVVLIDRECLSSTANTILKSRPLLNVLQKIQIFVTFVRQLLLAFPNNQNNEAYFLPVIGLVDAEKLKPGDSVGVNKGSYLILETLPADYDARVKAMEVDERLTEQYSDISGLDNKQIQLLIEAVVLPMTHKDKFKNSCKAWLTFVK</sequence>
<feature type="domain" description="Proteasomal ATPase second OB" evidence="4">
    <location>
        <begin position="295"/>
        <end position="332"/>
    </location>
</feature>
<dbReference type="PANTHER" id="PTHR23073">
    <property type="entry name" value="26S PROTEASOME REGULATORY SUBUNIT"/>
    <property type="match status" value="1"/>
</dbReference>
<dbReference type="GO" id="GO:0005524">
    <property type="term" value="F:ATP binding"/>
    <property type="evidence" value="ECO:0007669"/>
    <property type="project" value="UniProtKB-KW"/>
</dbReference>
<evidence type="ECO:0000256" key="1">
    <source>
        <dbReference type="ARBA" id="ARBA00022741"/>
    </source>
</evidence>
<evidence type="ECO:0000256" key="2">
    <source>
        <dbReference type="ARBA" id="ARBA00022840"/>
    </source>
</evidence>
<dbReference type="Proteomes" id="UP000092444">
    <property type="component" value="Unassembled WGS sequence"/>
</dbReference>
<feature type="coiled-coil region" evidence="3">
    <location>
        <begin position="11"/>
        <end position="192"/>
    </location>
</feature>
<keyword evidence="3" id="KW-0175">Coiled coil</keyword>
<dbReference type="InterPro" id="IPR012340">
    <property type="entry name" value="NA-bd_OB-fold"/>
</dbReference>